<dbReference type="Gene3D" id="4.10.240.10">
    <property type="entry name" value="Zn(2)-C6 fungal-type DNA-binding domain"/>
    <property type="match status" value="1"/>
</dbReference>
<evidence type="ECO:0000256" key="3">
    <source>
        <dbReference type="ARBA" id="ARBA00023242"/>
    </source>
</evidence>
<dbReference type="GO" id="GO:0006351">
    <property type="term" value="P:DNA-templated transcription"/>
    <property type="evidence" value="ECO:0007669"/>
    <property type="project" value="InterPro"/>
</dbReference>
<feature type="region of interest" description="Disordered" evidence="4">
    <location>
        <begin position="765"/>
        <end position="786"/>
    </location>
</feature>
<evidence type="ECO:0000313" key="6">
    <source>
        <dbReference type="EMBL" id="PVI00614.1"/>
    </source>
</evidence>
<evidence type="ECO:0000256" key="4">
    <source>
        <dbReference type="SAM" id="MobiDB-lite"/>
    </source>
</evidence>
<dbReference type="GO" id="GO:0000981">
    <property type="term" value="F:DNA-binding transcription factor activity, RNA polymerase II-specific"/>
    <property type="evidence" value="ECO:0007669"/>
    <property type="project" value="InterPro"/>
</dbReference>
<evidence type="ECO:0000256" key="1">
    <source>
        <dbReference type="ARBA" id="ARBA00004123"/>
    </source>
</evidence>
<protein>
    <recommendedName>
        <fullName evidence="5">Zn(2)-C6 fungal-type domain-containing protein</fullName>
    </recommendedName>
</protein>
<dbReference type="PANTHER" id="PTHR31001">
    <property type="entry name" value="UNCHARACTERIZED TRANSCRIPTIONAL REGULATORY PROTEIN"/>
    <property type="match status" value="1"/>
</dbReference>
<feature type="region of interest" description="Disordered" evidence="4">
    <location>
        <begin position="41"/>
        <end position="90"/>
    </location>
</feature>
<dbReference type="SMART" id="SM00066">
    <property type="entry name" value="GAL4"/>
    <property type="match status" value="1"/>
</dbReference>
<dbReference type="OrthoDB" id="5344325at2759"/>
<dbReference type="EMBL" id="KZ805370">
    <property type="protein sequence ID" value="PVI00614.1"/>
    <property type="molecule type" value="Genomic_DNA"/>
</dbReference>
<feature type="compositionally biased region" description="Low complexity" evidence="4">
    <location>
        <begin position="640"/>
        <end position="654"/>
    </location>
</feature>
<dbReference type="Pfam" id="PF04082">
    <property type="entry name" value="Fungal_trans"/>
    <property type="match status" value="1"/>
</dbReference>
<dbReference type="InterPro" id="IPR036864">
    <property type="entry name" value="Zn2-C6_fun-type_DNA-bd_sf"/>
</dbReference>
<evidence type="ECO:0000313" key="7">
    <source>
        <dbReference type="Proteomes" id="UP000244855"/>
    </source>
</evidence>
<evidence type="ECO:0000256" key="2">
    <source>
        <dbReference type="ARBA" id="ARBA00022723"/>
    </source>
</evidence>
<dbReference type="InterPro" id="IPR001138">
    <property type="entry name" value="Zn2Cys6_DnaBD"/>
</dbReference>
<comment type="subcellular location">
    <subcellularLocation>
        <location evidence="1">Nucleus</location>
    </subcellularLocation>
</comment>
<accession>A0A2V1DTM9</accession>
<gene>
    <name evidence="6" type="ORF">DM02DRAFT_671841</name>
</gene>
<feature type="compositionally biased region" description="Acidic residues" evidence="4">
    <location>
        <begin position="77"/>
        <end position="86"/>
    </location>
</feature>
<keyword evidence="3" id="KW-0539">Nucleus</keyword>
<dbReference type="PROSITE" id="PS50048">
    <property type="entry name" value="ZN2_CY6_FUNGAL_2"/>
    <property type="match status" value="1"/>
</dbReference>
<dbReference type="InterPro" id="IPR050613">
    <property type="entry name" value="Sec_Metabolite_Reg"/>
</dbReference>
<reference evidence="6 7" key="1">
    <citation type="journal article" date="2018" name="Sci. Rep.">
        <title>Comparative genomics provides insights into the lifestyle and reveals functional heterogeneity of dark septate endophytic fungi.</title>
        <authorList>
            <person name="Knapp D.G."/>
            <person name="Nemeth J.B."/>
            <person name="Barry K."/>
            <person name="Hainaut M."/>
            <person name="Henrissat B."/>
            <person name="Johnson J."/>
            <person name="Kuo A."/>
            <person name="Lim J.H.P."/>
            <person name="Lipzen A."/>
            <person name="Nolan M."/>
            <person name="Ohm R.A."/>
            <person name="Tamas L."/>
            <person name="Grigoriev I.V."/>
            <person name="Spatafora J.W."/>
            <person name="Nagy L.G."/>
            <person name="Kovacs G.M."/>
        </authorList>
    </citation>
    <scope>NUCLEOTIDE SEQUENCE [LARGE SCALE GENOMIC DNA]</scope>
    <source>
        <strain evidence="6 7">DSE2036</strain>
    </source>
</reference>
<name>A0A2V1DTM9_9PLEO</name>
<dbReference type="STRING" id="97972.A0A2V1DTM9"/>
<dbReference type="PANTHER" id="PTHR31001:SF84">
    <property type="entry name" value="FUNGAL SPECIFIC TRANSCRIPTION FACTOR"/>
    <property type="match status" value="1"/>
</dbReference>
<feature type="domain" description="Zn(2)-C6 fungal-type" evidence="5">
    <location>
        <begin position="11"/>
        <end position="42"/>
    </location>
</feature>
<feature type="region of interest" description="Disordered" evidence="4">
    <location>
        <begin position="551"/>
        <end position="654"/>
    </location>
</feature>
<organism evidence="6 7">
    <name type="scientific">Periconia macrospinosa</name>
    <dbReference type="NCBI Taxonomy" id="97972"/>
    <lineage>
        <taxon>Eukaryota</taxon>
        <taxon>Fungi</taxon>
        <taxon>Dikarya</taxon>
        <taxon>Ascomycota</taxon>
        <taxon>Pezizomycotina</taxon>
        <taxon>Dothideomycetes</taxon>
        <taxon>Pleosporomycetidae</taxon>
        <taxon>Pleosporales</taxon>
        <taxon>Massarineae</taxon>
        <taxon>Periconiaceae</taxon>
        <taxon>Periconia</taxon>
    </lineage>
</organism>
<dbReference type="Proteomes" id="UP000244855">
    <property type="component" value="Unassembled WGS sequence"/>
</dbReference>
<proteinExistence type="predicted"/>
<dbReference type="GO" id="GO:0003677">
    <property type="term" value="F:DNA binding"/>
    <property type="evidence" value="ECO:0007669"/>
    <property type="project" value="InterPro"/>
</dbReference>
<keyword evidence="2" id="KW-0479">Metal-binding</keyword>
<dbReference type="SUPFAM" id="SSF57701">
    <property type="entry name" value="Zn2/Cys6 DNA-binding domain"/>
    <property type="match status" value="1"/>
</dbReference>
<keyword evidence="7" id="KW-1185">Reference proteome</keyword>
<dbReference type="GO" id="GO:0008270">
    <property type="term" value="F:zinc ion binding"/>
    <property type="evidence" value="ECO:0007669"/>
    <property type="project" value="InterPro"/>
</dbReference>
<dbReference type="AlphaFoldDB" id="A0A2V1DTM9"/>
<feature type="compositionally biased region" description="Low complexity" evidence="4">
    <location>
        <begin position="572"/>
        <end position="632"/>
    </location>
</feature>
<dbReference type="GO" id="GO:0005634">
    <property type="term" value="C:nucleus"/>
    <property type="evidence" value="ECO:0007669"/>
    <property type="project" value="UniProtKB-SubCell"/>
</dbReference>
<dbReference type="SMART" id="SM00906">
    <property type="entry name" value="Fungal_trans"/>
    <property type="match status" value="1"/>
</dbReference>
<dbReference type="CDD" id="cd12148">
    <property type="entry name" value="fungal_TF_MHR"/>
    <property type="match status" value="1"/>
</dbReference>
<dbReference type="InterPro" id="IPR007219">
    <property type="entry name" value="XnlR_reg_dom"/>
</dbReference>
<evidence type="ECO:0000259" key="5">
    <source>
        <dbReference type="PROSITE" id="PS50048"/>
    </source>
</evidence>
<sequence length="786" mass="86988">MQPQKDRSTTSCTECQRRKQKCSREWPCNHCQARKVPHLCQFGTKKAKSSPPVDSTARDRPEETVTDLRGSKRSFDDSIESSEVDGDGVPGDYGNGLKMWGYMPGHVHYSLNHSSDEDDSTPHESSAEAADQVEIALAAIPPRSITDAIVNHFLKSVNYRYNCIYAPTFTQKYVQWWADRTSGKRLSPEFTCLLLRILSYSTQYLTSSLINMVEFELATNCQVLTERFSNGAEQLSKSFPPSSTSIERVQEQFMKGAWLKSEGKIVEAWHTLSCTIREAQELGIDKDSGMEDLSEFDIEIRRRLWALLFVWDWQMSAWLNRPHLVNQKDLCFTLPTLRLDQCTTNPNLLSPFSHIALQAELGRRIAPLKADVQSTSDCTPEQITTVLSDIENFIAELPPIFRIESTDHSLDKDHPYFAFQRLQLHAVIYMTSLDFVKPFLARDPPFTPQDTHFLHTGITFALKLLATGHQMFEHEFPINAKFHMVIFSIFDTATILCSALIHDREHTLPRREEALDGIYKSIRMLRDLSRTNKIGAASYRFLYNLVQASPDLSRKNNNTTTNKRHRLTPAHPQSSSSQPPSSSQTLVPPTTSTSTTSSTSTNTTTTTTTPSTTLPIPLNITTPLDHPLSLPLPTAPPPTSAISSPYNPTTTTTTTLPSYDFDAFVPQLHDDPLFPMTSSSSSSAVAPPFPATAYSHHHHHHPPLAPASSLELGGLEAIWDWEGLNLDFGAGLDGGAWLPGVVGEEEEGWGVLDGGGLDGEVEGGGGVDGNGGAVDGEDVGQGGFVG</sequence>
<dbReference type="CDD" id="cd00067">
    <property type="entry name" value="GAL4"/>
    <property type="match status" value="1"/>
</dbReference>